<dbReference type="GO" id="GO:0090287">
    <property type="term" value="P:regulation of cellular response to growth factor stimulus"/>
    <property type="evidence" value="ECO:0007669"/>
    <property type="project" value="UniProtKB-ARBA"/>
</dbReference>
<dbReference type="GO" id="GO:0090101">
    <property type="term" value="P:negative regulation of transmembrane receptor protein serine/threonine kinase signaling pathway"/>
    <property type="evidence" value="ECO:0007669"/>
    <property type="project" value="UniProtKB-ARBA"/>
</dbReference>
<evidence type="ECO:0000256" key="6">
    <source>
        <dbReference type="ARBA" id="ARBA00023242"/>
    </source>
</evidence>
<evidence type="ECO:0000256" key="4">
    <source>
        <dbReference type="ARBA" id="ARBA00015337"/>
    </source>
</evidence>
<dbReference type="Gene3D" id="3.60.15.10">
    <property type="entry name" value="Ribonuclease Z/Hydroxyacylglutathione hydrolase-like"/>
    <property type="match status" value="1"/>
</dbReference>
<dbReference type="EMBL" id="JAGFMF010012163">
    <property type="protein sequence ID" value="KAG8506307.1"/>
    <property type="molecule type" value="Genomic_DNA"/>
</dbReference>
<dbReference type="Gene3D" id="3.40.50.10890">
    <property type="match status" value="1"/>
</dbReference>
<evidence type="ECO:0000259" key="10">
    <source>
        <dbReference type="SMART" id="SM01027"/>
    </source>
</evidence>
<evidence type="ECO:0000313" key="11">
    <source>
        <dbReference type="EMBL" id="KAG8506307.1"/>
    </source>
</evidence>
<evidence type="ECO:0000256" key="2">
    <source>
        <dbReference type="ARBA" id="ARBA00004496"/>
    </source>
</evidence>
<dbReference type="GO" id="GO:0160240">
    <property type="term" value="P:RNA polymerase II transcription initiation surveillance"/>
    <property type="evidence" value="ECO:0007669"/>
    <property type="project" value="UniProtKB-ARBA"/>
</dbReference>
<feature type="region of interest" description="Disordered" evidence="9">
    <location>
        <begin position="441"/>
        <end position="469"/>
    </location>
</feature>
<dbReference type="InterPro" id="IPR027074">
    <property type="entry name" value="Integrator_9su"/>
</dbReference>
<dbReference type="SUPFAM" id="SSF56281">
    <property type="entry name" value="Metallo-hydrolase/oxidoreductase"/>
    <property type="match status" value="1"/>
</dbReference>
<protein>
    <recommendedName>
        <fullName evidence="4">Integrator complex subunit 9</fullName>
    </recommendedName>
</protein>
<name>A0A8J5ZU46_GALPY</name>
<evidence type="ECO:0000313" key="12">
    <source>
        <dbReference type="Proteomes" id="UP000700334"/>
    </source>
</evidence>
<comment type="subunit">
    <text evidence="8">Component of the Integrator complex, composed of core subunits INTS1, INTS2, INTS3, INTS4, INTS5, INTS6, INTS7, INTS8, INTS9/RC74, INTS10, INTS11/CPSF3L, INTS12, INTS13, INTS14 and INTS15. The core complex associates with protein phosphatase 2A subunits PPP2CA and PPP2R1A, to form the Integrator-PP2A (INTAC) complex. INTS9 is part of the RNA endonuclease subcomplex, composed of INTS4, INTS9, INTS11 and inositol hexakisphosphate (InsP6). Interacts with WDR73; interaction is required for the assembly of the RNA endonuclease subcomplex in the cytoplasm. Interacts with BRAT1; interaction is required for the assembly of the RNA endonuclease subcomplex. Interacts with ESRRB, ESRRB is not a core component of the Integrator complex and this association is a bridge for the interaction with the multiprotein complex Integrator; attracts the transcriptional machinery.</text>
</comment>
<gene>
    <name evidence="11" type="ORF">J0S82_015154</name>
</gene>
<comment type="caution">
    <text evidence="11">The sequence shown here is derived from an EMBL/GenBank/DDBJ whole genome shotgun (WGS) entry which is preliminary data.</text>
</comment>
<evidence type="ECO:0000256" key="1">
    <source>
        <dbReference type="ARBA" id="ARBA00004123"/>
    </source>
</evidence>
<dbReference type="PANTHER" id="PTHR46094:SF1">
    <property type="entry name" value="INTEGRATOR COMPLEX SUBUNIT 9"/>
    <property type="match status" value="1"/>
</dbReference>
<dbReference type="Pfam" id="PF16661">
    <property type="entry name" value="Lactamase_B_6"/>
    <property type="match status" value="1"/>
</dbReference>
<feature type="region of interest" description="Disordered" evidence="9">
    <location>
        <begin position="88"/>
        <end position="110"/>
    </location>
</feature>
<dbReference type="FunFam" id="3.40.50.10890:FF:000003">
    <property type="entry name" value="Integrator complex subunit 9"/>
    <property type="match status" value="1"/>
</dbReference>
<dbReference type="GO" id="GO:0032039">
    <property type="term" value="C:integrator complex"/>
    <property type="evidence" value="ECO:0007669"/>
    <property type="project" value="InterPro"/>
</dbReference>
<feature type="compositionally biased region" description="Basic and acidic residues" evidence="9">
    <location>
        <begin position="30"/>
        <end position="45"/>
    </location>
</feature>
<dbReference type="CDD" id="cd16294">
    <property type="entry name" value="Int9-like_MBL-fold"/>
    <property type="match status" value="1"/>
</dbReference>
<comment type="subcellular location">
    <subcellularLocation>
        <location evidence="2">Cytoplasm</location>
    </subcellularLocation>
    <subcellularLocation>
        <location evidence="1">Nucleus</location>
    </subcellularLocation>
</comment>
<dbReference type="InterPro" id="IPR022712">
    <property type="entry name" value="Beta_Casp"/>
</dbReference>
<dbReference type="AlphaFoldDB" id="A0A8J5ZU46"/>
<dbReference type="InterPro" id="IPR048660">
    <property type="entry name" value="IntS9-like_C"/>
</dbReference>
<proteinExistence type="inferred from homology"/>
<organism evidence="11 12">
    <name type="scientific">Galemys pyrenaicus</name>
    <name type="common">Iberian desman</name>
    <name type="synonym">Pyrenean desman</name>
    <dbReference type="NCBI Taxonomy" id="202257"/>
    <lineage>
        <taxon>Eukaryota</taxon>
        <taxon>Metazoa</taxon>
        <taxon>Chordata</taxon>
        <taxon>Craniata</taxon>
        <taxon>Vertebrata</taxon>
        <taxon>Euteleostomi</taxon>
        <taxon>Mammalia</taxon>
        <taxon>Eutheria</taxon>
        <taxon>Laurasiatheria</taxon>
        <taxon>Eulipotyphla</taxon>
        <taxon>Talpidae</taxon>
        <taxon>Galemys</taxon>
    </lineage>
</organism>
<dbReference type="GO" id="GO:0160232">
    <property type="term" value="C:INTAC complex"/>
    <property type="evidence" value="ECO:0007669"/>
    <property type="project" value="UniProtKB-ARBA"/>
</dbReference>
<evidence type="ECO:0000256" key="9">
    <source>
        <dbReference type="SAM" id="MobiDB-lite"/>
    </source>
</evidence>
<accession>A0A8J5ZU46</accession>
<feature type="non-terminal residue" evidence="11">
    <location>
        <position position="1"/>
    </location>
</feature>
<dbReference type="GO" id="GO:0034472">
    <property type="term" value="P:snRNA 3'-end processing"/>
    <property type="evidence" value="ECO:0007669"/>
    <property type="project" value="UniProtKB-ARBA"/>
</dbReference>
<evidence type="ECO:0000256" key="3">
    <source>
        <dbReference type="ARBA" id="ARBA00006861"/>
    </source>
</evidence>
<reference evidence="11" key="1">
    <citation type="journal article" date="2021" name="Evol. Appl.">
        <title>The genome of the Pyrenean desman and the effects of bottlenecks and inbreeding on the genomic landscape of an endangered species.</title>
        <authorList>
            <person name="Escoda L."/>
            <person name="Castresana J."/>
        </authorList>
    </citation>
    <scope>NUCLEOTIDE SEQUENCE</scope>
    <source>
        <strain evidence="11">IBE-C5619</strain>
    </source>
</reference>
<evidence type="ECO:0000256" key="8">
    <source>
        <dbReference type="ARBA" id="ARBA00063875"/>
    </source>
</evidence>
<feature type="region of interest" description="Disordered" evidence="9">
    <location>
        <begin position="1045"/>
        <end position="1070"/>
    </location>
</feature>
<dbReference type="Pfam" id="PF10996">
    <property type="entry name" value="Beta-Casp"/>
    <property type="match status" value="1"/>
</dbReference>
<sequence length="1169" mass="128107">PRGPGSCSSCLPGVKAPARRPRPQGTTAPDKSRAHPPSHGEEGKGAPEPWGLHIPEYHGSQAQTGGHEIMLGGEGGRIGGGDEFELTEGGVRRGPGGKGKGTTVPMVPGGDYISHEAPGKGRGTERLHVPPCSRWAGDRRSLASLGRTPGSDKRSAVTFLHLRAKAGLRFGFSAATLASDTVWHLALRLAHSWPCPVCSGIRSAPAGHRRAESALWPLASAEPGIPDGKLAAFAKCQQMPRPKPPSGRCPLFIQQILANRSKARPCWRFLTSCSKQTKPAPGVGLWHLVSLLVSQTAWPHAFVRASVSTVAVACIVQRSKPVQLSLRLCLLRMLASRASLPTWWRSCQQREGLRKEWMPEFAELVRRSRGGNTTAKGGRERTGRKEPKSTPRGLLGPDLGQDRAVVAMVHSGIAERGEGEPERAVCGLDAGNGFTPCGSIRRKGAEKGRIGRSDDDETNPVASRGSRVGGRRPGVLLRWQHAERCARVAACADYCLSGHPTLPCNVLKFKSTTIMLDCGLDMTSTLSFLPLPLVQRLSNLPGWSLKDGNAFLDKELKECSGHVFVDSVPEFCLPEVRATALSPQTELIDLSTVDVILISNYHCMMALPYITEHTGFSGTVYATEPTVQIGRLLMEELVNFIERVPKAQSASLWKNKDIQRLLPSPLKDAVEVATWRRCYTMQEVNSALSKIQLVGYSQKIELFGAVQVTPLSSGYALGSSNWTIQSHYEKVSYVSGSSLLTTHPQPMDQASLKNSDVLLLTGLTQTPTANPDGMVGDFCSNLALTVRNGGNVLVPCYPSGVIYDLLECLYQYIDSAGLSNIPFYFISPVANSSLEFSQIFAEWLCHNKQSKVYLPEPPFPHAELIQTNKLKHYPSIHGDFSNDFRQPCVVFTGHPSLRFGDVVHFMELWGKCSLNTVIFTEPDFSYLEALAPYQPLAMKCIYCPIDTRLNFIQVSKLLKEVQPLHVVCPEQYTQPPPAQSHRMDLMVDCQPPPMSYRRAEVLALPFKRRYEKIEITPELADSLVPMEIKPGISLATVSAVLQTKDNKHVLQPPPRPPPATSGKKRKRATEDIPDCKVLKPLLSGSIPVGQFVQTLEKVRAAAALQHGWAQGHGFSDVKVEDTAKGHIVLLQEAETLIQLEEDSTHIICDNDELLRVRLRDLVLKFLQKF</sequence>
<feature type="domain" description="Beta-Casp" evidence="10">
    <location>
        <begin position="802"/>
        <end position="930"/>
    </location>
</feature>
<evidence type="ECO:0000256" key="7">
    <source>
        <dbReference type="ARBA" id="ARBA00057156"/>
    </source>
</evidence>
<dbReference type="Pfam" id="PF21382">
    <property type="entry name" value="IntS9_C"/>
    <property type="match status" value="1"/>
</dbReference>
<keyword evidence="5" id="KW-0963">Cytoplasm</keyword>
<dbReference type="PANTHER" id="PTHR46094">
    <property type="entry name" value="INTEGRATOR COMPLEX SUBUNIT 9"/>
    <property type="match status" value="1"/>
</dbReference>
<comment type="similarity">
    <text evidence="3">Belongs to the metallo-beta-lactamase superfamily. RNA-metabolizing metallo-beta-lactamase-like family. INTS9 subfamily.</text>
</comment>
<feature type="compositionally biased region" description="Basic and acidic residues" evidence="9">
    <location>
        <begin position="443"/>
        <end position="453"/>
    </location>
</feature>
<feature type="compositionally biased region" description="Basic and acidic residues" evidence="9">
    <location>
        <begin position="377"/>
        <end position="389"/>
    </location>
</feature>
<dbReference type="InterPro" id="IPR036866">
    <property type="entry name" value="RibonucZ/Hydroxyglut_hydro"/>
</dbReference>
<dbReference type="OrthoDB" id="5600060at2759"/>
<feature type="region of interest" description="Disordered" evidence="9">
    <location>
        <begin position="366"/>
        <end position="397"/>
    </location>
</feature>
<dbReference type="Proteomes" id="UP000700334">
    <property type="component" value="Unassembled WGS sequence"/>
</dbReference>
<feature type="region of interest" description="Disordered" evidence="9">
    <location>
        <begin position="1"/>
        <end position="65"/>
    </location>
</feature>
<dbReference type="SMART" id="SM01027">
    <property type="entry name" value="Beta-Casp"/>
    <property type="match status" value="1"/>
</dbReference>
<dbReference type="GO" id="GO:0005829">
    <property type="term" value="C:cytosol"/>
    <property type="evidence" value="ECO:0007669"/>
    <property type="project" value="UniProtKB-ARBA"/>
</dbReference>
<comment type="function">
    <text evidence="7">Component of the integrator complex, a multiprotein complex that terminates RNA polymerase II (Pol II) transcription in the promoter-proximal region of genes. The integrator complex provides a quality checkpoint during transcription elongation by driving premature transcription termination of transcripts that are unfavorably configured for transcriptional elongation: the complex terminates transcription by (1) catalyzing dephosphorylation of the C-terminal domain (CTD) of Pol II subunit POLR2A/RPB1 and SUPT5H/SPT5, (2) degrading the exiting nascent RNA transcript via endonuclease activity and (3) promoting the release of Pol II from bound DNA. The integrator complex is also involved in terminating the synthesis of non-coding Pol II transcripts, such as enhancer RNAs (eRNAs), small nuclear RNAs (snRNAs), telomerase RNAs and long non-coding RNAs (lncRNAs). Mediates recruitment of cytoplasmic dynein to the nuclear envelope, probably as component of the integrator complex.</text>
</comment>
<keyword evidence="6" id="KW-0539">Nucleus</keyword>
<evidence type="ECO:0000256" key="5">
    <source>
        <dbReference type="ARBA" id="ARBA00022490"/>
    </source>
</evidence>
<dbReference type="InterPro" id="IPR001279">
    <property type="entry name" value="Metallo-B-lactamas"/>
</dbReference>
<keyword evidence="12" id="KW-1185">Reference proteome</keyword>